<dbReference type="EMBL" id="BMXS01000038">
    <property type="protein sequence ID" value="GGY10340.1"/>
    <property type="molecule type" value="Genomic_DNA"/>
</dbReference>
<organism evidence="1 2">
    <name type="scientific">Litchfieldella qijiaojingensis</name>
    <dbReference type="NCBI Taxonomy" id="980347"/>
    <lineage>
        <taxon>Bacteria</taxon>
        <taxon>Pseudomonadati</taxon>
        <taxon>Pseudomonadota</taxon>
        <taxon>Gammaproteobacteria</taxon>
        <taxon>Oceanospirillales</taxon>
        <taxon>Halomonadaceae</taxon>
        <taxon>Litchfieldella</taxon>
    </lineage>
</organism>
<reference evidence="2" key="1">
    <citation type="journal article" date="2019" name="Int. J. Syst. Evol. Microbiol.">
        <title>The Global Catalogue of Microorganisms (GCM) 10K type strain sequencing project: providing services to taxonomists for standard genome sequencing and annotation.</title>
        <authorList>
            <consortium name="The Broad Institute Genomics Platform"/>
            <consortium name="The Broad Institute Genome Sequencing Center for Infectious Disease"/>
            <person name="Wu L."/>
            <person name="Ma J."/>
        </authorList>
    </citation>
    <scope>NUCLEOTIDE SEQUENCE [LARGE SCALE GENOMIC DNA]</scope>
    <source>
        <strain evidence="2">KCTC 22228</strain>
    </source>
</reference>
<name>A0ABQ2ZAI3_9GAMM</name>
<evidence type="ECO:0000313" key="1">
    <source>
        <dbReference type="EMBL" id="GGY10340.1"/>
    </source>
</evidence>
<dbReference type="SUPFAM" id="SSF48613">
    <property type="entry name" value="Heme oxygenase-like"/>
    <property type="match status" value="1"/>
</dbReference>
<keyword evidence="2" id="KW-1185">Reference proteome</keyword>
<protein>
    <submittedName>
        <fullName evidence="1">Uncharacterized protein</fullName>
    </submittedName>
</protein>
<evidence type="ECO:0000313" key="2">
    <source>
        <dbReference type="Proteomes" id="UP000653056"/>
    </source>
</evidence>
<accession>A0ABQ2ZAI3</accession>
<proteinExistence type="predicted"/>
<gene>
    <name evidence="1" type="ORF">GCM10007160_41940</name>
</gene>
<dbReference type="InterPro" id="IPR016084">
    <property type="entry name" value="Haem_Oase-like_multi-hlx"/>
</dbReference>
<dbReference type="Gene3D" id="1.20.910.10">
    <property type="entry name" value="Heme oxygenase-like"/>
    <property type="match status" value="1"/>
</dbReference>
<dbReference type="Proteomes" id="UP000653056">
    <property type="component" value="Unassembled WGS sequence"/>
</dbReference>
<sequence length="231" mass="26364">MLLAAAGIWAEQLRETHIAVEVFNGDVSHRVAIGWLLETYHYIKAFPSAIDIAAGAASGELRSVMEEYANQERGHEQFVEDTLVRLGLTRDEVRTSTPLVTTRLIDLLMKEMFVTTPQAALLVAAIVEADDFEEDELPSLSRQFTQHYGVDQDALDPLFRHSMIDAELGHGELAERYRHLLTFGNEHELNDMVNKLHDLKHAFDAQKLEIKEYYSREGNYFPRQVVDYFAI</sequence>
<comment type="caution">
    <text evidence="1">The sequence shown here is derived from an EMBL/GenBank/DDBJ whole genome shotgun (WGS) entry which is preliminary data.</text>
</comment>